<evidence type="ECO:0000313" key="4">
    <source>
        <dbReference type="EMBL" id="MCZ3666776.1"/>
    </source>
</evidence>
<evidence type="ECO:0000313" key="6">
    <source>
        <dbReference type="Proteomes" id="UP001212401"/>
    </source>
</evidence>
<dbReference type="Proteomes" id="UP001212401">
    <property type="component" value="Unassembled WGS sequence"/>
</dbReference>
<sequence length="288" mass="31466">MKRAFKWGSIIIVCGLIISGIAYLGHKQPFDPMSPIEESTANRDVLTRKSFNKIKVTASSADVIIKQGNHFTVSYYGNKNHAVHAQVKDGVLKITQTPVTHSKLAKFQLLNSSDEERCIVTVPQKASLTKIEGHVNNELLLNRILAKKINLESNNGDINVLNSEFDQGKIITTSGDITIRNSSLIQTKLASTSGDINLNKVSLTKGCSLLTSGDFNGQRLTIIGHYSVTNQSGDNSITKSTIDGAKLTTKSGDNNLKRKHRSGGSLERNTTEPNFIYLKNVSGDNIIK</sequence>
<evidence type="ECO:0000313" key="7">
    <source>
        <dbReference type="Proteomes" id="UP001527392"/>
    </source>
</evidence>
<keyword evidence="2" id="KW-0812">Transmembrane</keyword>
<dbReference type="InterPro" id="IPR025164">
    <property type="entry name" value="Toastrack_DUF4097"/>
</dbReference>
<evidence type="ECO:0000256" key="1">
    <source>
        <dbReference type="SAM" id="MobiDB-lite"/>
    </source>
</evidence>
<feature type="region of interest" description="Disordered" evidence="1">
    <location>
        <begin position="248"/>
        <end position="269"/>
    </location>
</feature>
<comment type="caution">
    <text evidence="4">The sequence shown here is derived from an EMBL/GenBank/DDBJ whole genome shotgun (WGS) entry which is preliminary data.</text>
</comment>
<dbReference type="EMBL" id="JAKHPH010000001">
    <property type="protein sequence ID" value="MCZ3666776.1"/>
    <property type="molecule type" value="Genomic_DNA"/>
</dbReference>
<proteinExistence type="predicted"/>
<protein>
    <submittedName>
        <fullName evidence="4">DUF4097 domain-containing protein</fullName>
    </submittedName>
</protein>
<evidence type="ECO:0000313" key="5">
    <source>
        <dbReference type="EMBL" id="MCZ3781639.1"/>
    </source>
</evidence>
<organism evidence="4 6">
    <name type="scientific">Limosilactobacillus vaginalis</name>
    <dbReference type="NCBI Taxonomy" id="1633"/>
    <lineage>
        <taxon>Bacteria</taxon>
        <taxon>Bacillati</taxon>
        <taxon>Bacillota</taxon>
        <taxon>Bacilli</taxon>
        <taxon>Lactobacillales</taxon>
        <taxon>Lactobacillaceae</taxon>
        <taxon>Limosilactobacillus</taxon>
    </lineage>
</organism>
<name>A0AAW5WQJ0_9LACO</name>
<dbReference type="RefSeq" id="WP_124031524.1">
    <property type="nucleotide sequence ID" value="NZ_CAJFIS010000004.1"/>
</dbReference>
<evidence type="ECO:0000256" key="2">
    <source>
        <dbReference type="SAM" id="Phobius"/>
    </source>
</evidence>
<dbReference type="GeneID" id="75081404"/>
<feature type="domain" description="DUF4097" evidence="3">
    <location>
        <begin position="52"/>
        <end position="284"/>
    </location>
</feature>
<dbReference type="Pfam" id="PF13349">
    <property type="entry name" value="DUF4097"/>
    <property type="match status" value="1"/>
</dbReference>
<reference evidence="4 7" key="1">
    <citation type="submission" date="2022-01" db="EMBL/GenBank/DDBJ databases">
        <title>VMRC isolate genome collection.</title>
        <authorList>
            <person name="France M."/>
            <person name="Rutt L."/>
            <person name="Humphrys M."/>
            <person name="Ravel J."/>
        </authorList>
    </citation>
    <scope>NUCLEOTIDE SEQUENCE</scope>
    <source>
        <strain evidence="5 7">C0030B4</strain>
        <strain evidence="4">C0048A1</strain>
    </source>
</reference>
<dbReference type="AlphaFoldDB" id="A0AAW5WQJ0"/>
<feature type="transmembrane region" description="Helical" evidence="2">
    <location>
        <begin position="7"/>
        <end position="25"/>
    </location>
</feature>
<accession>A0AAW5WQJ0</accession>
<keyword evidence="2" id="KW-0472">Membrane</keyword>
<keyword evidence="2" id="KW-1133">Transmembrane helix</keyword>
<dbReference type="Proteomes" id="UP001527392">
    <property type="component" value="Unassembled WGS sequence"/>
</dbReference>
<dbReference type="EMBL" id="JAKHMS010000012">
    <property type="protein sequence ID" value="MCZ3781639.1"/>
    <property type="molecule type" value="Genomic_DNA"/>
</dbReference>
<evidence type="ECO:0000259" key="3">
    <source>
        <dbReference type="Pfam" id="PF13349"/>
    </source>
</evidence>
<keyword evidence="7" id="KW-1185">Reference proteome</keyword>
<gene>
    <name evidence="5" type="ORF">L2504_05735</name>
    <name evidence="4" type="ORF">L2724_00565</name>
</gene>